<name>A0A0M2SSF0_9STAP</name>
<comment type="caution">
    <text evidence="10">The sequence shown here is derived from an EMBL/GenBank/DDBJ whole genome shotgun (WGS) entry which is preliminary data.</text>
</comment>
<evidence type="ECO:0000256" key="9">
    <source>
        <dbReference type="SAM" id="Phobius"/>
    </source>
</evidence>
<dbReference type="Pfam" id="PF12822">
    <property type="entry name" value="ECF_trnsprt"/>
    <property type="match status" value="1"/>
</dbReference>
<gene>
    <name evidence="10" type="ORF">WN59_01725</name>
</gene>
<evidence type="ECO:0000256" key="5">
    <source>
        <dbReference type="ARBA" id="ARBA00022692"/>
    </source>
</evidence>
<evidence type="ECO:0000256" key="8">
    <source>
        <dbReference type="PIRNR" id="PIRNR037778"/>
    </source>
</evidence>
<feature type="transmembrane region" description="Helical" evidence="9">
    <location>
        <begin position="77"/>
        <end position="97"/>
    </location>
</feature>
<comment type="subcellular location">
    <subcellularLocation>
        <location evidence="1">Cell membrane</location>
        <topology evidence="1">Multi-pass membrane protein</topology>
    </subcellularLocation>
</comment>
<dbReference type="AlphaFoldDB" id="A0A0M2SSF0"/>
<dbReference type="EMBL" id="LAYZ01000001">
    <property type="protein sequence ID" value="KKK35575.1"/>
    <property type="molecule type" value="Genomic_DNA"/>
</dbReference>
<reference evidence="10 11" key="1">
    <citation type="submission" date="2015-04" db="EMBL/GenBank/DDBJ databases">
        <title>Taxonomic description and genome sequence of Salinicoccus sediminis sp. nov., a novel hyper halotolerant bacterium isolated from marine sediment.</title>
        <authorList>
            <person name="Mathan Kumar R."/>
            <person name="Kaur G."/>
            <person name="Kumar N."/>
            <person name="Kumar A."/>
            <person name="Singh N.K."/>
            <person name="Kaur N."/>
            <person name="Mayilraj S."/>
        </authorList>
    </citation>
    <scope>NUCLEOTIDE SEQUENCE [LARGE SCALE GENOMIC DNA]</scope>
    <source>
        <strain evidence="10 11">SV-16</strain>
    </source>
</reference>
<dbReference type="PATRIC" id="fig|1432562.3.peg.356"/>
<dbReference type="GO" id="GO:0032217">
    <property type="term" value="F:riboflavin transmembrane transporter activity"/>
    <property type="evidence" value="ECO:0007669"/>
    <property type="project" value="UniProtKB-UniRule"/>
</dbReference>
<evidence type="ECO:0000256" key="3">
    <source>
        <dbReference type="ARBA" id="ARBA00022448"/>
    </source>
</evidence>
<keyword evidence="5 9" id="KW-0812">Transmembrane</keyword>
<evidence type="ECO:0000256" key="7">
    <source>
        <dbReference type="ARBA" id="ARBA00023136"/>
    </source>
</evidence>
<organism evidence="10 11">
    <name type="scientific">Salinicoccus sediminis</name>
    <dbReference type="NCBI Taxonomy" id="1432562"/>
    <lineage>
        <taxon>Bacteria</taxon>
        <taxon>Bacillati</taxon>
        <taxon>Bacillota</taxon>
        <taxon>Bacilli</taxon>
        <taxon>Bacillales</taxon>
        <taxon>Staphylococcaceae</taxon>
        <taxon>Salinicoccus</taxon>
    </lineage>
</organism>
<feature type="transmembrane region" description="Helical" evidence="9">
    <location>
        <begin position="46"/>
        <end position="71"/>
    </location>
</feature>
<dbReference type="InterPro" id="IPR025720">
    <property type="entry name" value="RibU"/>
</dbReference>
<accession>A0A0M2SSF0</accession>
<feature type="transmembrane region" description="Helical" evidence="9">
    <location>
        <begin position="6"/>
        <end position="25"/>
    </location>
</feature>
<evidence type="ECO:0000256" key="1">
    <source>
        <dbReference type="ARBA" id="ARBA00004651"/>
    </source>
</evidence>
<dbReference type="GO" id="GO:0005886">
    <property type="term" value="C:plasma membrane"/>
    <property type="evidence" value="ECO:0007669"/>
    <property type="project" value="UniProtKB-SubCell"/>
</dbReference>
<dbReference type="PANTHER" id="PTHR38438:SF1">
    <property type="entry name" value="RIBOFLAVIN TRANSPORTER RIBU"/>
    <property type="match status" value="1"/>
</dbReference>
<keyword evidence="11" id="KW-1185">Reference proteome</keyword>
<evidence type="ECO:0000313" key="10">
    <source>
        <dbReference type="EMBL" id="KKK35575.1"/>
    </source>
</evidence>
<dbReference type="Proteomes" id="UP000034287">
    <property type="component" value="Unassembled WGS sequence"/>
</dbReference>
<feature type="transmembrane region" description="Helical" evidence="9">
    <location>
        <begin position="109"/>
        <end position="128"/>
    </location>
</feature>
<keyword evidence="7 8" id="KW-0472">Membrane</keyword>
<keyword evidence="6 9" id="KW-1133">Transmembrane helix</keyword>
<keyword evidence="4 8" id="KW-1003">Cell membrane</keyword>
<dbReference type="PIRSF" id="PIRSF037778">
    <property type="entry name" value="UCP037778_transp_RibU"/>
    <property type="match status" value="1"/>
</dbReference>
<feature type="transmembrane region" description="Helical" evidence="9">
    <location>
        <begin position="148"/>
        <end position="173"/>
    </location>
</feature>
<protein>
    <recommendedName>
        <fullName evidence="8">Riboflavin transporter</fullName>
    </recommendedName>
</protein>
<dbReference type="PANTHER" id="PTHR38438">
    <property type="entry name" value="RIBOFLAVIN TRANSPORTER RIBU"/>
    <property type="match status" value="1"/>
</dbReference>
<dbReference type="OrthoDB" id="9809216at2"/>
<comment type="similarity">
    <text evidence="2 8">Belongs to the prokaryotic riboflavin transporter (P-RFT) (TC 2.A.87) family.</text>
</comment>
<dbReference type="STRING" id="1432562.WN59_01725"/>
<proteinExistence type="inferred from homology"/>
<dbReference type="Gene3D" id="1.10.1760.20">
    <property type="match status" value="1"/>
</dbReference>
<dbReference type="RefSeq" id="WP_046511609.1">
    <property type="nucleotide sequence ID" value="NZ_LAYZ01000001.1"/>
</dbReference>
<evidence type="ECO:0000256" key="6">
    <source>
        <dbReference type="ARBA" id="ARBA00022989"/>
    </source>
</evidence>
<evidence type="ECO:0000313" key="11">
    <source>
        <dbReference type="Proteomes" id="UP000034287"/>
    </source>
</evidence>
<evidence type="ECO:0000256" key="2">
    <source>
        <dbReference type="ARBA" id="ARBA00005540"/>
    </source>
</evidence>
<keyword evidence="3 8" id="KW-0813">Transport</keyword>
<evidence type="ECO:0000256" key="4">
    <source>
        <dbReference type="ARBA" id="ARBA00022475"/>
    </source>
</evidence>
<dbReference type="InterPro" id="IPR024529">
    <property type="entry name" value="ECF_trnsprt_substrate-spec"/>
</dbReference>
<comment type="function">
    <text evidence="8">Probably a riboflavin-binding protein that interacts with the energy-coupling factor (ECF) ABC-transporter complex.</text>
</comment>
<sequence>MRQNKLQRLILISILAALSFILMLLQFPIPFMPPFLMVDLSDIPTFIGFILLGGIAGSLIIVLKIVLYALLMASEPIGPLANLLAAFSLMLPVYFMYVRSRTRKSLVTGFILGILSLTLMMAVLNYFVLLPMYGLIIDHTDLIANIRAVVTAGIIPFNLIKGVIVCLVSYLIYVRLIPKLEKLLK</sequence>